<dbReference type="STRING" id="296587.C1E594"/>
<evidence type="ECO:0008006" key="3">
    <source>
        <dbReference type="Google" id="ProtNLM"/>
    </source>
</evidence>
<evidence type="ECO:0000313" key="1">
    <source>
        <dbReference type="EMBL" id="ACO62474.1"/>
    </source>
</evidence>
<sequence>MARGAHWLSGGARRWLDDLAHAWWKRGMLARLRGDHRTSGGGREEVLVAEIERRTKSLEAVYLGNFAWMKGPSRDDEAASGGDARDASHVSRACRVLATHQALSPFFPDTSKMVDIIREHEGAEALASSVLGAGVAAAMMMTRDPTALAVRIVRALAYDHGDRGWAWTEARPGVGVDRGSTGDRRSAEAFAGSAATGIEPGTTGRIGDVGDDDDEAAYAMETSRCLYHSLFAAEGVPGLVAATCCAVDGEAWFSRVPARHGVTVRRTESLGAGDGRCVIRVERRRDARRFVASNGEYQGKGS</sequence>
<dbReference type="InParanoid" id="C1E594"/>
<gene>
    <name evidence="1" type="ORF">MICPUN_57517</name>
</gene>
<dbReference type="EMBL" id="CP001325">
    <property type="protein sequence ID" value="ACO62474.1"/>
    <property type="molecule type" value="Genomic_DNA"/>
</dbReference>
<evidence type="ECO:0000313" key="2">
    <source>
        <dbReference type="Proteomes" id="UP000002009"/>
    </source>
</evidence>
<dbReference type="GeneID" id="8242881"/>
<dbReference type="AlphaFoldDB" id="C1E594"/>
<dbReference type="RefSeq" id="XP_002501216.1">
    <property type="nucleotide sequence ID" value="XM_002501170.1"/>
</dbReference>
<protein>
    <recommendedName>
        <fullName evidence="3">L-2-amino-thiazoline-4-carboxylic acid hydrolase</fullName>
    </recommendedName>
</protein>
<accession>C1E594</accession>
<reference evidence="1 2" key="1">
    <citation type="journal article" date="2009" name="Science">
        <title>Green evolution and dynamic adaptations revealed by genomes of the marine picoeukaryotes Micromonas.</title>
        <authorList>
            <person name="Worden A.Z."/>
            <person name="Lee J.H."/>
            <person name="Mock T."/>
            <person name="Rouze P."/>
            <person name="Simmons M.P."/>
            <person name="Aerts A.L."/>
            <person name="Allen A.E."/>
            <person name="Cuvelier M.L."/>
            <person name="Derelle E."/>
            <person name="Everett M.V."/>
            <person name="Foulon E."/>
            <person name="Grimwood J."/>
            <person name="Gundlach H."/>
            <person name="Henrissat B."/>
            <person name="Napoli C."/>
            <person name="McDonald S.M."/>
            <person name="Parker M.S."/>
            <person name="Rombauts S."/>
            <person name="Salamov A."/>
            <person name="Von Dassow P."/>
            <person name="Badger J.H."/>
            <person name="Coutinho P.M."/>
            <person name="Demir E."/>
            <person name="Dubchak I."/>
            <person name="Gentemann C."/>
            <person name="Eikrem W."/>
            <person name="Gready J.E."/>
            <person name="John U."/>
            <person name="Lanier W."/>
            <person name="Lindquist E.A."/>
            <person name="Lucas S."/>
            <person name="Mayer K.F."/>
            <person name="Moreau H."/>
            <person name="Not F."/>
            <person name="Otillar R."/>
            <person name="Panaud O."/>
            <person name="Pangilinan J."/>
            <person name="Paulsen I."/>
            <person name="Piegu B."/>
            <person name="Poliakov A."/>
            <person name="Robbens S."/>
            <person name="Schmutz J."/>
            <person name="Toulza E."/>
            <person name="Wyss T."/>
            <person name="Zelensky A."/>
            <person name="Zhou K."/>
            <person name="Armbrust E.V."/>
            <person name="Bhattacharya D."/>
            <person name="Goodenough U.W."/>
            <person name="Van de Peer Y."/>
            <person name="Grigoriev I.V."/>
        </authorList>
    </citation>
    <scope>NUCLEOTIDE SEQUENCE [LARGE SCALE GENOMIC DNA]</scope>
    <source>
        <strain evidence="2">RCC299 / NOUM17</strain>
    </source>
</reference>
<dbReference type="KEGG" id="mis:MICPUN_57517"/>
<dbReference type="OMA" id="TCCAVDG"/>
<dbReference type="eggNOG" id="ENOG502SFU7">
    <property type="taxonomic scope" value="Eukaryota"/>
</dbReference>
<dbReference type="Proteomes" id="UP000002009">
    <property type="component" value="Chromosome 4"/>
</dbReference>
<dbReference type="OrthoDB" id="512358at2759"/>
<name>C1E594_MICCC</name>
<organism evidence="1 2">
    <name type="scientific">Micromonas commoda (strain RCC299 / NOUM17 / CCMP2709)</name>
    <name type="common">Picoplanktonic green alga</name>
    <dbReference type="NCBI Taxonomy" id="296587"/>
    <lineage>
        <taxon>Eukaryota</taxon>
        <taxon>Viridiplantae</taxon>
        <taxon>Chlorophyta</taxon>
        <taxon>Mamiellophyceae</taxon>
        <taxon>Mamiellales</taxon>
        <taxon>Mamiellaceae</taxon>
        <taxon>Micromonas</taxon>
    </lineage>
</organism>
<keyword evidence="2" id="KW-1185">Reference proteome</keyword>
<proteinExistence type="predicted"/>